<proteinExistence type="predicted"/>
<accession>A0AAN5CE56</accession>
<evidence type="ECO:0000313" key="1">
    <source>
        <dbReference type="EMBL" id="GMR42140.1"/>
    </source>
</evidence>
<protein>
    <submittedName>
        <fullName evidence="1">Uncharacterized protein</fullName>
    </submittedName>
</protein>
<name>A0AAN5CE56_9BILA</name>
<reference evidence="2" key="1">
    <citation type="submission" date="2022-10" db="EMBL/GenBank/DDBJ databases">
        <title>Genome assembly of Pristionchus species.</title>
        <authorList>
            <person name="Yoshida K."/>
            <person name="Sommer R.J."/>
        </authorList>
    </citation>
    <scope>NUCLEOTIDE SEQUENCE [LARGE SCALE GENOMIC DNA]</scope>
    <source>
        <strain evidence="2">RS5460</strain>
    </source>
</reference>
<evidence type="ECO:0000313" key="2">
    <source>
        <dbReference type="Proteomes" id="UP001328107"/>
    </source>
</evidence>
<keyword evidence="2" id="KW-1185">Reference proteome</keyword>
<dbReference type="EMBL" id="BTRK01000003">
    <property type="protein sequence ID" value="GMR42140.1"/>
    <property type="molecule type" value="Genomic_DNA"/>
</dbReference>
<comment type="caution">
    <text evidence="1">The sequence shown here is derived from an EMBL/GenBank/DDBJ whole genome shotgun (WGS) entry which is preliminary data.</text>
</comment>
<gene>
    <name evidence="1" type="ORF">PMAYCL1PPCAC_12335</name>
</gene>
<sequence>MRGLALRPGGESRPLVALGELDGEVGDERLKPVVAPHSQHKIGGPREIEYLNSVEVDLLDAVAVGHNSVAPYSINKGLSDCHLANGRHVEAVHFVPPVNLLILVLPVLDAVTKSLALSGKSRPPGASYLSRA</sequence>
<organism evidence="1 2">
    <name type="scientific">Pristionchus mayeri</name>
    <dbReference type="NCBI Taxonomy" id="1317129"/>
    <lineage>
        <taxon>Eukaryota</taxon>
        <taxon>Metazoa</taxon>
        <taxon>Ecdysozoa</taxon>
        <taxon>Nematoda</taxon>
        <taxon>Chromadorea</taxon>
        <taxon>Rhabditida</taxon>
        <taxon>Rhabditina</taxon>
        <taxon>Diplogasteromorpha</taxon>
        <taxon>Diplogasteroidea</taxon>
        <taxon>Neodiplogasteridae</taxon>
        <taxon>Pristionchus</taxon>
    </lineage>
</organism>
<dbReference type="AlphaFoldDB" id="A0AAN5CE56"/>
<dbReference type="Proteomes" id="UP001328107">
    <property type="component" value="Unassembled WGS sequence"/>
</dbReference>